<sequence>MFIIVLFFLEKQPEFEVISQEKLDDGTIIEELVFDYEKVYQLLDVLHYEFEEGVSLIVKNEQKEMYVIFQHPTTSYDNITSEIINNQLFIHFDSDDKVQQSENKIFKMSFHNKDFEFIKLFNNGEEDAFATIIM</sequence>
<evidence type="ECO:0000313" key="2">
    <source>
        <dbReference type="EMBL" id="THG88969.1"/>
    </source>
</evidence>
<protein>
    <submittedName>
        <fullName evidence="1">Uncharacterized protein</fullName>
    </submittedName>
</protein>
<dbReference type="Proteomes" id="UP000002754">
    <property type="component" value="Unassembled WGS sequence"/>
</dbReference>
<dbReference type="EMBL" id="ALPT02000129">
    <property type="protein sequence ID" value="KGA95569.1"/>
    <property type="molecule type" value="Genomic_DNA"/>
</dbReference>
<dbReference type="EMBL" id="JALP01000280">
    <property type="protein sequence ID" value="THG88969.1"/>
    <property type="molecule type" value="Genomic_DNA"/>
</dbReference>
<reference evidence="1 3" key="1">
    <citation type="journal article" date="2014" name="Genome Announc.">
        <title>Draft Genome Sequence of Bacillus alcalophilus AV1934, a Classic Alkaliphile Isolated from Human Feces in 1934.</title>
        <authorList>
            <person name="Attie O."/>
            <person name="Jayaprakash A."/>
            <person name="Shah H."/>
            <person name="Paulsen I.T."/>
            <person name="Morino M."/>
            <person name="Takahashi Y."/>
            <person name="Narumi I."/>
            <person name="Sachidanandam R."/>
            <person name="Satoh K."/>
            <person name="Ito M."/>
            <person name="Krulwich T.A."/>
        </authorList>
    </citation>
    <scope>NUCLEOTIDE SEQUENCE [LARGE SCALE GENOMIC DNA]</scope>
    <source>
        <strain evidence="1 3">AV1934</strain>
    </source>
</reference>
<proteinExistence type="predicted"/>
<accession>A0A094WCQ5</accession>
<evidence type="ECO:0000313" key="4">
    <source>
        <dbReference type="Proteomes" id="UP000297014"/>
    </source>
</evidence>
<dbReference type="AlphaFoldDB" id="A0A094WCQ5"/>
<name>A0A094WCQ5_ALKAL</name>
<comment type="caution">
    <text evidence="1">The sequence shown here is derived from an EMBL/GenBank/DDBJ whole genome shotgun (WGS) entry which is preliminary data.</text>
</comment>
<evidence type="ECO:0000313" key="3">
    <source>
        <dbReference type="Proteomes" id="UP000002754"/>
    </source>
</evidence>
<dbReference type="Proteomes" id="UP000297014">
    <property type="component" value="Unassembled WGS sequence"/>
</dbReference>
<gene>
    <name evidence="2" type="ORF">AJ85_20315</name>
    <name evidence="1" type="ORF">BALCAV_0221790</name>
</gene>
<evidence type="ECO:0000313" key="1">
    <source>
        <dbReference type="EMBL" id="KGA95569.1"/>
    </source>
</evidence>
<keyword evidence="3" id="KW-1185">Reference proteome</keyword>
<organism evidence="1 3">
    <name type="scientific">Alkalihalobacillus alcalophilus ATCC 27647 = CGMCC 1.3604</name>
    <dbReference type="NCBI Taxonomy" id="1218173"/>
    <lineage>
        <taxon>Bacteria</taxon>
        <taxon>Bacillati</taxon>
        <taxon>Bacillota</taxon>
        <taxon>Bacilli</taxon>
        <taxon>Bacillales</taxon>
        <taxon>Bacillaceae</taxon>
        <taxon>Alkalihalobacillus</taxon>
    </lineage>
</organism>
<reference evidence="2 4" key="2">
    <citation type="submission" date="2014-01" db="EMBL/GenBank/DDBJ databases">
        <title>Draft genome sequencing of Bacillus alcalophilus CGMCC 1.3604.</title>
        <authorList>
            <person name="Yang J."/>
            <person name="Diao L."/>
            <person name="Yang S."/>
        </authorList>
    </citation>
    <scope>NUCLEOTIDE SEQUENCE [LARGE SCALE GENOMIC DNA]</scope>
    <source>
        <strain evidence="2 4">CGMCC 1.3604</strain>
    </source>
</reference>